<feature type="region of interest" description="Disordered" evidence="1">
    <location>
        <begin position="1"/>
        <end position="85"/>
    </location>
</feature>
<sequence>MKPMKLATDRPMMPNATGLPKPSTGPCGPHLRIARFLHRGVGQDQGDHRQAAMHQENPFPARQREDGAAHDRPEAQADAEDEAPP</sequence>
<keyword evidence="3" id="KW-1185">Reference proteome</keyword>
<reference evidence="2 3" key="1">
    <citation type="journal article" date="2020" name="Microb. Genom.">
        <title>Genetic diversity of clinical and environmental Mucorales isolates obtained from an investigation of mucormycosis cases among solid organ transplant recipients.</title>
        <authorList>
            <person name="Nguyen M.H."/>
            <person name="Kaul D."/>
            <person name="Muto C."/>
            <person name="Cheng S.J."/>
            <person name="Richter R.A."/>
            <person name="Bruno V.M."/>
            <person name="Liu G."/>
            <person name="Beyhan S."/>
            <person name="Sundermann A.J."/>
            <person name="Mounaud S."/>
            <person name="Pasculle A.W."/>
            <person name="Nierman W.C."/>
            <person name="Driscoll E."/>
            <person name="Cumbie R."/>
            <person name="Clancy C.J."/>
            <person name="Dupont C.L."/>
        </authorList>
    </citation>
    <scope>NUCLEOTIDE SEQUENCE [LARGE SCALE GENOMIC DNA]</scope>
    <source>
        <strain evidence="2 3">GL24</strain>
    </source>
</reference>
<dbReference type="Proteomes" id="UP000740926">
    <property type="component" value="Unassembled WGS sequence"/>
</dbReference>
<name>A0A9P7C1L5_9FUNG</name>
<organism evidence="2 3">
    <name type="scientific">Rhizopus delemar</name>
    <dbReference type="NCBI Taxonomy" id="936053"/>
    <lineage>
        <taxon>Eukaryota</taxon>
        <taxon>Fungi</taxon>
        <taxon>Fungi incertae sedis</taxon>
        <taxon>Mucoromycota</taxon>
        <taxon>Mucoromycotina</taxon>
        <taxon>Mucoromycetes</taxon>
        <taxon>Mucorales</taxon>
        <taxon>Mucorineae</taxon>
        <taxon>Rhizopodaceae</taxon>
        <taxon>Rhizopus</taxon>
    </lineage>
</organism>
<proteinExistence type="predicted"/>
<protein>
    <submittedName>
        <fullName evidence="2">Uncharacterized protein</fullName>
    </submittedName>
</protein>
<gene>
    <name evidence="2" type="ORF">G6F50_016717</name>
</gene>
<comment type="caution">
    <text evidence="2">The sequence shown here is derived from an EMBL/GenBank/DDBJ whole genome shotgun (WGS) entry which is preliminary data.</text>
</comment>
<accession>A0A9P7C1L5</accession>
<evidence type="ECO:0000313" key="2">
    <source>
        <dbReference type="EMBL" id="KAG1531396.1"/>
    </source>
</evidence>
<dbReference type="EMBL" id="JAANIU010010948">
    <property type="protein sequence ID" value="KAG1531396.1"/>
    <property type="molecule type" value="Genomic_DNA"/>
</dbReference>
<dbReference type="AlphaFoldDB" id="A0A9P7C1L5"/>
<evidence type="ECO:0000256" key="1">
    <source>
        <dbReference type="SAM" id="MobiDB-lite"/>
    </source>
</evidence>
<feature type="compositionally biased region" description="Basic and acidic residues" evidence="1">
    <location>
        <begin position="62"/>
        <end position="75"/>
    </location>
</feature>
<evidence type="ECO:0000313" key="3">
    <source>
        <dbReference type="Proteomes" id="UP000740926"/>
    </source>
</evidence>